<dbReference type="PROSITE" id="PS52016">
    <property type="entry name" value="TONB_DEPENDENT_REC_3"/>
    <property type="match status" value="1"/>
</dbReference>
<feature type="signal peptide" evidence="8">
    <location>
        <begin position="1"/>
        <end position="26"/>
    </location>
</feature>
<dbReference type="Pfam" id="PF07715">
    <property type="entry name" value="Plug"/>
    <property type="match status" value="1"/>
</dbReference>
<dbReference type="FunFam" id="2.60.40.1120:FF:000003">
    <property type="entry name" value="Outer membrane protein Omp121"/>
    <property type="match status" value="1"/>
</dbReference>
<protein>
    <submittedName>
        <fullName evidence="10">TonB-linked SusC/RagA family outer membrane protein</fullName>
    </submittedName>
</protein>
<feature type="chain" id="PRO_5016180056" evidence="8">
    <location>
        <begin position="27"/>
        <end position="1048"/>
    </location>
</feature>
<dbReference type="InterPro" id="IPR036942">
    <property type="entry name" value="Beta-barrel_TonB_sf"/>
</dbReference>
<dbReference type="InterPro" id="IPR039426">
    <property type="entry name" value="TonB-dep_rcpt-like"/>
</dbReference>
<evidence type="ECO:0000256" key="8">
    <source>
        <dbReference type="SAM" id="SignalP"/>
    </source>
</evidence>
<evidence type="ECO:0000313" key="10">
    <source>
        <dbReference type="EMBL" id="PXV63595.1"/>
    </source>
</evidence>
<accession>A0A2V3PQ83</accession>
<dbReference type="InterPro" id="IPR008969">
    <property type="entry name" value="CarboxyPept-like_regulatory"/>
</dbReference>
<dbReference type="InterPro" id="IPR037066">
    <property type="entry name" value="Plug_dom_sf"/>
</dbReference>
<sequence length="1048" mass="115717">MQKTIMKTLSVMCALFFLVSWQSAYAQGKEISGTVTDSKGETLIGVSVTVKGSTTGTITDLDGKYSLSVPGTSKTLEAKYIGMQTQEIPITGAVVNIVMREDFSQLDEVVVIGYGTMKKNDLTGSVGSVSSDNLVARGATSVLESLQGQVAGVNISQNSSRAGGRFDIQIRGKSSMLGGGPLYVVDGVVTDGIDFLNPADIERLDVLKDASSTAIFGSRATNGVVMVTTKQGKPSDTGKVSITYDGFYGSKNVARMPEFMNGDEFSDYRFARYNTMTSDQLKNAYATGIPQYAITSGDLNNFWNGSEVMKKKFRTKDYTNWPDLITQNGQQQNHFISINGNNRNLAYRIGVGYQDEDGVFVNDNYKRYNIKGSVDNKINDKFSVGFSANMAMTEKDFGSNNAVLNSFRTNPYFIPYDKNGDLVLLPGGKDIFKGSGQFSGIINPLIDLQNADDNTKAYDVLANVYVQYNPVKEITIKSNFLPTYNKSRHGIYNGVNTAAQFAAGVNAAEVTNEERFTYTWDNQVNYQKTIGDHDFNGMYLFSIYDNSYNKDYTKVRGIPFETSFHNLESAANIEKVLSDFQRITMLSHALRFNYTYKSKYLATVTSRWDGSSKFAKGHKWGMFPSMALAWRASEEDFMKFDALSNLKVRASFGYTGNNGGVGPYDTQALAKQKYWYDYGGMAVNGYGPNGLVYTNLSWEKSREFNFGLDYGFFGGRINGTIDYYNKLSSDVIYKRTMPLETGALGGVMWDNVGKIRNSGIELALTTMNIVTKDLQWSTTFVFAANKNEIVELYGAKVDDRGNKLFIGESLDALYNYKITGVWTAAEAAEAAKYGQYEGQTKVLDRDGNYVIDEKDKMILGSALPDWTGSVTSNLSWKDFDFSFSIYTKQGVNVLSPFMVEFTDYKDRGRNKLKMDYYIPAGAAILNADGTVGISTGHNSQAYPYPNNSGINNGGGRFWSISSDAEAGANNYVDASFIKVQNITFGYTLPRKLLSNIGVSNLRLYVNVLNPFVFTDYKGFDPEWAAASISDGSGGPSSVTYQFGVNLKF</sequence>
<dbReference type="Gene3D" id="2.40.170.20">
    <property type="entry name" value="TonB-dependent receptor, beta-barrel domain"/>
    <property type="match status" value="1"/>
</dbReference>
<comment type="subcellular location">
    <subcellularLocation>
        <location evidence="1 7">Cell outer membrane</location>
        <topology evidence="1 7">Multi-pass membrane protein</topology>
    </subcellularLocation>
</comment>
<dbReference type="InterPro" id="IPR012910">
    <property type="entry name" value="Plug_dom"/>
</dbReference>
<evidence type="ECO:0000313" key="11">
    <source>
        <dbReference type="Proteomes" id="UP000247973"/>
    </source>
</evidence>
<dbReference type="SUPFAM" id="SSF49464">
    <property type="entry name" value="Carboxypeptidase regulatory domain-like"/>
    <property type="match status" value="1"/>
</dbReference>
<dbReference type="Proteomes" id="UP000247973">
    <property type="component" value="Unassembled WGS sequence"/>
</dbReference>
<dbReference type="Pfam" id="PF13715">
    <property type="entry name" value="CarbopepD_reg_2"/>
    <property type="match status" value="1"/>
</dbReference>
<keyword evidence="3 7" id="KW-1134">Transmembrane beta strand</keyword>
<keyword evidence="8" id="KW-0732">Signal</keyword>
<reference evidence="10 11" key="1">
    <citation type="submission" date="2018-03" db="EMBL/GenBank/DDBJ databases">
        <title>Genomic Encyclopedia of Archaeal and Bacterial Type Strains, Phase II (KMG-II): from individual species to whole genera.</title>
        <authorList>
            <person name="Goeker M."/>
        </authorList>
    </citation>
    <scope>NUCLEOTIDE SEQUENCE [LARGE SCALE GENOMIC DNA]</scope>
    <source>
        <strain evidence="10 11">DSM 100214</strain>
    </source>
</reference>
<dbReference type="SUPFAM" id="SSF56935">
    <property type="entry name" value="Porins"/>
    <property type="match status" value="1"/>
</dbReference>
<comment type="caution">
    <text evidence="10">The sequence shown here is derived from an EMBL/GenBank/DDBJ whole genome shotgun (WGS) entry which is preliminary data.</text>
</comment>
<evidence type="ECO:0000256" key="7">
    <source>
        <dbReference type="PROSITE-ProRule" id="PRU01360"/>
    </source>
</evidence>
<evidence type="ECO:0000256" key="5">
    <source>
        <dbReference type="ARBA" id="ARBA00023136"/>
    </source>
</evidence>
<proteinExistence type="inferred from homology"/>
<evidence type="ECO:0000256" key="1">
    <source>
        <dbReference type="ARBA" id="ARBA00004571"/>
    </source>
</evidence>
<keyword evidence="2 7" id="KW-0813">Transport</keyword>
<dbReference type="EMBL" id="QICL01000013">
    <property type="protein sequence ID" value="PXV63595.1"/>
    <property type="molecule type" value="Genomic_DNA"/>
</dbReference>
<evidence type="ECO:0000256" key="3">
    <source>
        <dbReference type="ARBA" id="ARBA00022452"/>
    </source>
</evidence>
<keyword evidence="11" id="KW-1185">Reference proteome</keyword>
<comment type="similarity">
    <text evidence="7">Belongs to the TonB-dependent receptor family.</text>
</comment>
<evidence type="ECO:0000256" key="4">
    <source>
        <dbReference type="ARBA" id="ARBA00022692"/>
    </source>
</evidence>
<evidence type="ECO:0000259" key="9">
    <source>
        <dbReference type="Pfam" id="PF07715"/>
    </source>
</evidence>
<dbReference type="Gene3D" id="2.60.40.1120">
    <property type="entry name" value="Carboxypeptidase-like, regulatory domain"/>
    <property type="match status" value="1"/>
</dbReference>
<evidence type="ECO:0000256" key="2">
    <source>
        <dbReference type="ARBA" id="ARBA00022448"/>
    </source>
</evidence>
<feature type="domain" description="TonB-dependent receptor plug" evidence="9">
    <location>
        <begin position="119"/>
        <end position="224"/>
    </location>
</feature>
<dbReference type="InterPro" id="IPR023997">
    <property type="entry name" value="TonB-dep_OMP_SusC/RagA_CS"/>
</dbReference>
<keyword evidence="6 7" id="KW-0998">Cell outer membrane</keyword>
<dbReference type="NCBIfam" id="TIGR04057">
    <property type="entry name" value="SusC_RagA_signa"/>
    <property type="match status" value="1"/>
</dbReference>
<organism evidence="10 11">
    <name type="scientific">Dysgonomonas alginatilytica</name>
    <dbReference type="NCBI Taxonomy" id="1605892"/>
    <lineage>
        <taxon>Bacteria</taxon>
        <taxon>Pseudomonadati</taxon>
        <taxon>Bacteroidota</taxon>
        <taxon>Bacteroidia</taxon>
        <taxon>Bacteroidales</taxon>
        <taxon>Dysgonomonadaceae</taxon>
        <taxon>Dysgonomonas</taxon>
    </lineage>
</organism>
<dbReference type="NCBIfam" id="TIGR04056">
    <property type="entry name" value="OMP_RagA_SusC"/>
    <property type="match status" value="1"/>
</dbReference>
<name>A0A2V3PQ83_9BACT</name>
<evidence type="ECO:0000256" key="6">
    <source>
        <dbReference type="ARBA" id="ARBA00023237"/>
    </source>
</evidence>
<keyword evidence="4 7" id="KW-0812">Transmembrane</keyword>
<keyword evidence="5 7" id="KW-0472">Membrane</keyword>
<dbReference type="InterPro" id="IPR023996">
    <property type="entry name" value="TonB-dep_OMP_SusC/RagA"/>
</dbReference>
<dbReference type="GO" id="GO:0009279">
    <property type="term" value="C:cell outer membrane"/>
    <property type="evidence" value="ECO:0007669"/>
    <property type="project" value="UniProtKB-SubCell"/>
</dbReference>
<dbReference type="AlphaFoldDB" id="A0A2V3PQ83"/>
<gene>
    <name evidence="10" type="ORF">CLV62_11382</name>
</gene>
<dbReference type="Gene3D" id="2.170.130.10">
    <property type="entry name" value="TonB-dependent receptor, plug domain"/>
    <property type="match status" value="1"/>
</dbReference>
<dbReference type="RefSeq" id="WP_245904080.1">
    <property type="nucleotide sequence ID" value="NZ_QICL01000013.1"/>
</dbReference>